<protein>
    <recommendedName>
        <fullName evidence="4">Outer membrane protein OmpA-like transmembrane domain-containing protein</fullName>
    </recommendedName>
</protein>
<comment type="similarity">
    <text evidence="1">Belongs to the outer membrane OOP (TC 1.B.6) superfamily. OmpA family.</text>
</comment>
<reference evidence="5" key="2">
    <citation type="submission" date="2020-09" db="EMBL/GenBank/DDBJ databases">
        <authorList>
            <person name="Sun Q."/>
            <person name="Kim S."/>
        </authorList>
    </citation>
    <scope>NUCLEOTIDE SEQUENCE</scope>
    <source>
        <strain evidence="5">KCTC 12711</strain>
    </source>
</reference>
<evidence type="ECO:0000313" key="5">
    <source>
        <dbReference type="EMBL" id="GHA06541.1"/>
    </source>
</evidence>
<feature type="domain" description="Outer membrane protein OmpA-like transmembrane" evidence="4">
    <location>
        <begin position="39"/>
        <end position="202"/>
    </location>
</feature>
<evidence type="ECO:0000256" key="2">
    <source>
        <dbReference type="ARBA" id="ARBA00023114"/>
    </source>
</evidence>
<keyword evidence="2" id="KW-0406">Ion transport</keyword>
<feature type="chain" id="PRO_5037311859" description="Outer membrane protein OmpA-like transmembrane domain-containing protein" evidence="3">
    <location>
        <begin position="36"/>
        <end position="204"/>
    </location>
</feature>
<keyword evidence="2" id="KW-0812">Transmembrane</keyword>
<keyword evidence="2" id="KW-0813">Transport</keyword>
<feature type="signal peptide" evidence="3">
    <location>
        <begin position="1"/>
        <end position="35"/>
    </location>
</feature>
<name>A0A918RQN5_9GAMM</name>
<dbReference type="Proteomes" id="UP000614811">
    <property type="component" value="Unassembled WGS sequence"/>
</dbReference>
<dbReference type="EMBL" id="BMXA01000002">
    <property type="protein sequence ID" value="GHA06541.1"/>
    <property type="molecule type" value="Genomic_DNA"/>
</dbReference>
<organism evidence="5 6">
    <name type="scientific">Arenicella chitinivorans</name>
    <dbReference type="NCBI Taxonomy" id="1329800"/>
    <lineage>
        <taxon>Bacteria</taxon>
        <taxon>Pseudomonadati</taxon>
        <taxon>Pseudomonadota</taxon>
        <taxon>Gammaproteobacteria</taxon>
        <taxon>Arenicellales</taxon>
        <taxon>Arenicellaceae</taxon>
        <taxon>Arenicella</taxon>
    </lineage>
</organism>
<dbReference type="AlphaFoldDB" id="A0A918RQN5"/>
<keyword evidence="2" id="KW-0626">Porin</keyword>
<keyword evidence="3" id="KW-0732">Signal</keyword>
<dbReference type="InterPro" id="IPR011250">
    <property type="entry name" value="OMP/PagP_B-barrel"/>
</dbReference>
<dbReference type="InterPro" id="IPR000498">
    <property type="entry name" value="OmpA-like_TM_dom"/>
</dbReference>
<gene>
    <name evidence="5" type="ORF">GCM10008090_15270</name>
</gene>
<evidence type="ECO:0000259" key="4">
    <source>
        <dbReference type="Pfam" id="PF01389"/>
    </source>
</evidence>
<accession>A0A918RQN5</accession>
<dbReference type="SUPFAM" id="SSF56925">
    <property type="entry name" value="OMPA-like"/>
    <property type="match status" value="1"/>
</dbReference>
<keyword evidence="6" id="KW-1185">Reference proteome</keyword>
<proteinExistence type="inferred from homology"/>
<sequence length="204" mass="21739">MKNMTKTKSNNPLTKLALSLALAGAAITAPSIAAADDDTGFYLGATYNDVGIDYNAGDRIRFSDDEKTVGYRAGYMFNNTLGVDLGYMDLGTYAESNVGLLDGTRLEAEATTLSLVLNLTPVDYLDVYARIGAAKIEQDRSIVVAGAPVNFDPEDDTKPFGAIGIAFDLGAIDIFAEYSKLDTDNNDTDLDIVSAGVKFEFGSN</sequence>
<evidence type="ECO:0000256" key="1">
    <source>
        <dbReference type="ARBA" id="ARBA00005710"/>
    </source>
</evidence>
<evidence type="ECO:0000256" key="3">
    <source>
        <dbReference type="SAM" id="SignalP"/>
    </source>
</evidence>
<reference evidence="5" key="1">
    <citation type="journal article" date="2014" name="Int. J. Syst. Evol. Microbiol.">
        <title>Complete genome sequence of Corynebacterium casei LMG S-19264T (=DSM 44701T), isolated from a smear-ripened cheese.</title>
        <authorList>
            <consortium name="US DOE Joint Genome Institute (JGI-PGF)"/>
            <person name="Walter F."/>
            <person name="Albersmeier A."/>
            <person name="Kalinowski J."/>
            <person name="Ruckert C."/>
        </authorList>
    </citation>
    <scope>NUCLEOTIDE SEQUENCE</scope>
    <source>
        <strain evidence="5">KCTC 12711</strain>
    </source>
</reference>
<comment type="caution">
    <text evidence="5">The sequence shown here is derived from an EMBL/GenBank/DDBJ whole genome shotgun (WGS) entry which is preliminary data.</text>
</comment>
<dbReference type="Pfam" id="PF01389">
    <property type="entry name" value="OmpA_membrane"/>
    <property type="match status" value="1"/>
</dbReference>
<dbReference type="RefSeq" id="WP_189399518.1">
    <property type="nucleotide sequence ID" value="NZ_BMXA01000002.1"/>
</dbReference>
<evidence type="ECO:0000313" key="6">
    <source>
        <dbReference type="Proteomes" id="UP000614811"/>
    </source>
</evidence>
<dbReference type="Gene3D" id="2.40.160.20">
    <property type="match status" value="1"/>
</dbReference>